<keyword evidence="1" id="KW-0472">Membrane</keyword>
<evidence type="ECO:0000313" key="3">
    <source>
        <dbReference type="Proteomes" id="UP000658225"/>
    </source>
</evidence>
<dbReference type="AlphaFoldDB" id="A0A927MMW2"/>
<keyword evidence="3" id="KW-1185">Reference proteome</keyword>
<dbReference type="EMBL" id="JADBEL010000020">
    <property type="protein sequence ID" value="MBE1556042.1"/>
    <property type="molecule type" value="Genomic_DNA"/>
</dbReference>
<evidence type="ECO:0008006" key="4">
    <source>
        <dbReference type="Google" id="ProtNLM"/>
    </source>
</evidence>
<feature type="transmembrane region" description="Helical" evidence="1">
    <location>
        <begin position="92"/>
        <end position="111"/>
    </location>
</feature>
<proteinExistence type="predicted"/>
<organism evidence="2 3">
    <name type="scientific">Sporosarcina limicola</name>
    <dbReference type="NCBI Taxonomy" id="34101"/>
    <lineage>
        <taxon>Bacteria</taxon>
        <taxon>Bacillati</taxon>
        <taxon>Bacillota</taxon>
        <taxon>Bacilli</taxon>
        <taxon>Bacillales</taxon>
        <taxon>Caryophanaceae</taxon>
        <taxon>Sporosarcina</taxon>
    </lineage>
</organism>
<feature type="transmembrane region" description="Helical" evidence="1">
    <location>
        <begin position="123"/>
        <end position="147"/>
    </location>
</feature>
<evidence type="ECO:0000313" key="2">
    <source>
        <dbReference type="EMBL" id="MBE1556042.1"/>
    </source>
</evidence>
<keyword evidence="1" id="KW-1133">Transmembrane helix</keyword>
<dbReference type="RefSeq" id="WP_192599722.1">
    <property type="nucleotide sequence ID" value="NZ_JADBEL010000020.1"/>
</dbReference>
<protein>
    <recommendedName>
        <fullName evidence="4">Zinc ribbon domain-containing protein</fullName>
    </recommendedName>
</protein>
<feature type="transmembrane region" description="Helical" evidence="1">
    <location>
        <begin position="193"/>
        <end position="215"/>
    </location>
</feature>
<feature type="transmembrane region" description="Helical" evidence="1">
    <location>
        <begin position="168"/>
        <end position="187"/>
    </location>
</feature>
<comment type="caution">
    <text evidence="2">The sequence shown here is derived from an EMBL/GenBank/DDBJ whole genome shotgun (WGS) entry which is preliminary data.</text>
</comment>
<reference evidence="2" key="1">
    <citation type="submission" date="2020-10" db="EMBL/GenBank/DDBJ databases">
        <title>Genomic Encyclopedia of Type Strains, Phase IV (KMG-IV): sequencing the most valuable type-strain genomes for metagenomic binning, comparative biology and taxonomic classification.</title>
        <authorList>
            <person name="Goeker M."/>
        </authorList>
    </citation>
    <scope>NUCLEOTIDE SEQUENCE</scope>
    <source>
        <strain evidence="2">DSM 13886</strain>
    </source>
</reference>
<keyword evidence="1" id="KW-0812">Transmembrane</keyword>
<feature type="transmembrane region" description="Helical" evidence="1">
    <location>
        <begin position="227"/>
        <end position="246"/>
    </location>
</feature>
<dbReference type="Proteomes" id="UP000658225">
    <property type="component" value="Unassembled WGS sequence"/>
</dbReference>
<evidence type="ECO:0000256" key="1">
    <source>
        <dbReference type="SAM" id="Phobius"/>
    </source>
</evidence>
<accession>A0A927MMW2</accession>
<gene>
    <name evidence="2" type="ORF">H4683_003163</name>
</gene>
<sequence>MNCAQCGYVQDIGLFCGRCGTEFEKGIESTILEQGATIESVQQPISPEKMAEPNIHIEKIKAQSKMYGSYFVQQLKRPSLAFNQEKANFSNGLTSILLLAVVIALTLYSFLNSMFSGYEPGFISIFGSILIFSLVAMGISLVSLFLISRFFGPQLSFKAITSLYGGHLSPLLIGAGVSLLLLFLESFTYGNLVLWIVFTFAVFILPLYLISSLLTKKPTGIDSLYRFILYIVTFSILFYIFVSILADSRIRVYFNDLTSWF</sequence>
<name>A0A927MMW2_9BACL</name>